<accession>A0AAE9WCS9</accession>
<feature type="transmembrane region" description="Helical" evidence="12">
    <location>
        <begin position="386"/>
        <end position="410"/>
    </location>
</feature>
<feature type="transmembrane region" description="Helical" evidence="12">
    <location>
        <begin position="338"/>
        <end position="361"/>
    </location>
</feature>
<dbReference type="GeneID" id="80876260"/>
<comment type="similarity">
    <text evidence="2 10">Belongs to the membrane-bound acyltransferase family. Sterol o-acyltransferase subfamily.</text>
</comment>
<evidence type="ECO:0000256" key="10">
    <source>
        <dbReference type="PIRNR" id="PIRNR000439"/>
    </source>
</evidence>
<keyword evidence="8 10" id="KW-0012">Acyltransferase</keyword>
<keyword evidence="3 10" id="KW-0808">Transferase</keyword>
<dbReference type="GO" id="GO:0034737">
    <property type="term" value="F:ergosterol O-acyltransferase activity"/>
    <property type="evidence" value="ECO:0007669"/>
    <property type="project" value="TreeGrafter"/>
</dbReference>
<dbReference type="PIRSF" id="PIRSF000439">
    <property type="entry name" value="Oat_ACAT_DAG_ARE"/>
    <property type="match status" value="1"/>
</dbReference>
<protein>
    <recommendedName>
        <fullName evidence="10">O-acyltransferase</fullName>
    </recommendedName>
</protein>
<evidence type="ECO:0000256" key="5">
    <source>
        <dbReference type="ARBA" id="ARBA00022824"/>
    </source>
</evidence>
<evidence type="ECO:0000313" key="13">
    <source>
        <dbReference type="EMBL" id="WBW73510.1"/>
    </source>
</evidence>
<feature type="transmembrane region" description="Helical" evidence="12">
    <location>
        <begin position="517"/>
        <end position="536"/>
    </location>
</feature>
<evidence type="ECO:0000256" key="3">
    <source>
        <dbReference type="ARBA" id="ARBA00022679"/>
    </source>
</evidence>
<name>A0AAE9WCS9_9SCHI</name>
<reference evidence="13 14" key="1">
    <citation type="journal article" date="2023" name="G3 (Bethesda)">
        <title>A high-quality reference genome for the fission yeast Schizosaccharomyces osmophilus.</title>
        <authorList>
            <person name="Jia G.S."/>
            <person name="Zhang W.C."/>
            <person name="Liang Y."/>
            <person name="Liu X.H."/>
            <person name="Rhind N."/>
            <person name="Pidoux A."/>
            <person name="Brysch-Herzberg M."/>
            <person name="Du L.L."/>
        </authorList>
    </citation>
    <scope>NUCLEOTIDE SEQUENCE [LARGE SCALE GENOMIC DNA]</scope>
    <source>
        <strain evidence="13 14">CBS 15793</strain>
    </source>
</reference>
<dbReference type="EMBL" id="CP115612">
    <property type="protein sequence ID" value="WBW73510.1"/>
    <property type="molecule type" value="Genomic_DNA"/>
</dbReference>
<organism evidence="13 14">
    <name type="scientific">Schizosaccharomyces osmophilus</name>
    <dbReference type="NCBI Taxonomy" id="2545709"/>
    <lineage>
        <taxon>Eukaryota</taxon>
        <taxon>Fungi</taxon>
        <taxon>Dikarya</taxon>
        <taxon>Ascomycota</taxon>
        <taxon>Taphrinomycotina</taxon>
        <taxon>Schizosaccharomycetes</taxon>
        <taxon>Schizosaccharomycetales</taxon>
        <taxon>Schizosaccharomycetaceae</taxon>
        <taxon>Schizosaccharomyces</taxon>
    </lineage>
</organism>
<dbReference type="RefSeq" id="XP_056037753.1">
    <property type="nucleotide sequence ID" value="XM_056181571.1"/>
</dbReference>
<evidence type="ECO:0000256" key="8">
    <source>
        <dbReference type="ARBA" id="ARBA00023315"/>
    </source>
</evidence>
<feature type="transmembrane region" description="Helical" evidence="12">
    <location>
        <begin position="461"/>
        <end position="481"/>
    </location>
</feature>
<proteinExistence type="inferred from homology"/>
<evidence type="ECO:0000256" key="12">
    <source>
        <dbReference type="SAM" id="Phobius"/>
    </source>
</evidence>
<evidence type="ECO:0000256" key="1">
    <source>
        <dbReference type="ARBA" id="ARBA00004477"/>
    </source>
</evidence>
<evidence type="ECO:0000256" key="9">
    <source>
        <dbReference type="ARBA" id="ARBA00023568"/>
    </source>
</evidence>
<dbReference type="GO" id="GO:0005789">
    <property type="term" value="C:endoplasmic reticulum membrane"/>
    <property type="evidence" value="ECO:0007669"/>
    <property type="project" value="UniProtKB-SubCell"/>
</dbReference>
<dbReference type="InterPro" id="IPR014371">
    <property type="entry name" value="Oat_ACAT_DAG_ARE"/>
</dbReference>
<keyword evidence="5 10" id="KW-0256">Endoplasmic reticulum</keyword>
<evidence type="ECO:0000256" key="11">
    <source>
        <dbReference type="PIRSR" id="PIRSR000439-1"/>
    </source>
</evidence>
<dbReference type="PANTHER" id="PTHR10408:SF23">
    <property type="entry name" value="STEROL O-ACYLTRANSFERASE 1-RELATED"/>
    <property type="match status" value="1"/>
</dbReference>
<comment type="subcellular location">
    <subcellularLocation>
        <location evidence="1 10">Endoplasmic reticulum membrane</location>
        <topology evidence="1 10">Multi-pass membrane protein</topology>
    </subcellularLocation>
</comment>
<dbReference type="Proteomes" id="UP001212411">
    <property type="component" value="Chromosome 2"/>
</dbReference>
<sequence>MTDSGCSQSASPVCDANAIINVESIHPTVSLLKALPECNLVIKEKEIENTKKKPAKSSFPLKNLKDLLLSGRVYHDYQFRPRKSIFDRVTTPQTFLKNEFRGFYVLFWLSMFVWIVQLYAKSYWLRNTILGLPLARIVFRQFFVLFGSDFIMVFLTLFSFVLQWCIAKRYIAWSNTGYIIQLVWQGCFTSLAAYWVVHRKFPVIQSLFFTLHCAVLVMKQHSYAHHLGYLSTVSALHEAYGDVLKVVRSSLKDDSNEAESISFELEYPDRTEQIDAIKADEVVALTMKYLDHSLWSEIGNVVYPTNVTLLNYIDYLLIPSLVYSLEFPRVSKINLKYLTVKIISTFSVLFTCLALVDWYFLPAAESVQGLDFVTKLHHAPFLMSRLLFPAVILYLLLFYLTFDVILNAFAEITKFADRDFYGPWWNTVTWDEFARQWNKPVHVFLMRHVYHSSRQILNKSMAVVFTFLLSALVHEFVMLLVTKKLRCYILFFQLLQLPLYDLSQMSAFKNNELLGNLFFWIGIFTGPSFICILYIVF</sequence>
<feature type="transmembrane region" description="Helical" evidence="12">
    <location>
        <begin position="142"/>
        <end position="166"/>
    </location>
</feature>
<keyword evidence="7 10" id="KW-0472">Membrane</keyword>
<keyword evidence="4 12" id="KW-0812">Transmembrane</keyword>
<evidence type="ECO:0000256" key="4">
    <source>
        <dbReference type="ARBA" id="ARBA00022692"/>
    </source>
</evidence>
<evidence type="ECO:0000313" key="14">
    <source>
        <dbReference type="Proteomes" id="UP001212411"/>
    </source>
</evidence>
<feature type="transmembrane region" description="Helical" evidence="12">
    <location>
        <begin position="203"/>
        <end position="218"/>
    </location>
</feature>
<dbReference type="InterPro" id="IPR004299">
    <property type="entry name" value="MBOAT_fam"/>
</dbReference>
<evidence type="ECO:0000256" key="2">
    <source>
        <dbReference type="ARBA" id="ARBA00009010"/>
    </source>
</evidence>
<evidence type="ECO:0000256" key="7">
    <source>
        <dbReference type="ARBA" id="ARBA00023136"/>
    </source>
</evidence>
<keyword evidence="6 12" id="KW-1133">Transmembrane helix</keyword>
<gene>
    <name evidence="13" type="primary">are1</name>
    <name evidence="13" type="ORF">SOMG_02780</name>
</gene>
<feature type="transmembrane region" description="Helical" evidence="12">
    <location>
        <begin position="178"/>
        <end position="197"/>
    </location>
</feature>
<dbReference type="KEGG" id="som:SOMG_02780"/>
<dbReference type="PANTHER" id="PTHR10408">
    <property type="entry name" value="STEROL O-ACYLTRANSFERASE"/>
    <property type="match status" value="1"/>
</dbReference>
<evidence type="ECO:0000256" key="6">
    <source>
        <dbReference type="ARBA" id="ARBA00022989"/>
    </source>
</evidence>
<dbReference type="Pfam" id="PF03062">
    <property type="entry name" value="MBOAT"/>
    <property type="match status" value="1"/>
</dbReference>
<dbReference type="GO" id="GO:0008204">
    <property type="term" value="P:ergosterol metabolic process"/>
    <property type="evidence" value="ECO:0007669"/>
    <property type="project" value="TreeGrafter"/>
</dbReference>
<feature type="active site" evidence="11">
    <location>
        <position position="474"/>
    </location>
</feature>
<keyword evidence="14" id="KW-1185">Reference proteome</keyword>
<feature type="transmembrane region" description="Helical" evidence="12">
    <location>
        <begin position="103"/>
        <end position="122"/>
    </location>
</feature>
<dbReference type="AlphaFoldDB" id="A0AAE9WCS9"/>
<comment type="function">
    <text evidence="9">Sterol O-acyltransferase that catalyzes the formation of stery esters.</text>
</comment>